<dbReference type="AlphaFoldDB" id="T0YD41"/>
<keyword evidence="1" id="KW-0472">Membrane</keyword>
<name>T0YD41_9ZZZZ</name>
<feature type="transmembrane region" description="Helical" evidence="1">
    <location>
        <begin position="43"/>
        <end position="64"/>
    </location>
</feature>
<sequence length="84" mass="9489">MSRNLYILAAALLLFATLSFGMSWTHGSNEPGLPGEAQMWRSMALVLFLLGTLSCLIGTVTNLFEQASRRYEERERRQGKRPIN</sequence>
<gene>
    <name evidence="2" type="ORF">B1B_17569</name>
</gene>
<keyword evidence="1" id="KW-1133">Transmembrane helix</keyword>
<dbReference type="EMBL" id="AUZY01011737">
    <property type="protein sequence ID" value="EQD33196.1"/>
    <property type="molecule type" value="Genomic_DNA"/>
</dbReference>
<organism evidence="2">
    <name type="scientific">mine drainage metagenome</name>
    <dbReference type="NCBI Taxonomy" id="410659"/>
    <lineage>
        <taxon>unclassified sequences</taxon>
        <taxon>metagenomes</taxon>
        <taxon>ecological metagenomes</taxon>
    </lineage>
</organism>
<reference evidence="2" key="2">
    <citation type="journal article" date="2014" name="ISME J.">
        <title>Microbial stratification in low pH oxic and suboxic macroscopic growths along an acid mine drainage.</title>
        <authorList>
            <person name="Mendez-Garcia C."/>
            <person name="Mesa V."/>
            <person name="Sprenger R.R."/>
            <person name="Richter M."/>
            <person name="Diez M.S."/>
            <person name="Solano J."/>
            <person name="Bargiela R."/>
            <person name="Golyshina O.V."/>
            <person name="Manteca A."/>
            <person name="Ramos J.L."/>
            <person name="Gallego J.R."/>
            <person name="Llorente I."/>
            <person name="Martins Dos Santos V.A."/>
            <person name="Jensen O.N."/>
            <person name="Pelaez A.I."/>
            <person name="Sanchez J."/>
            <person name="Ferrer M."/>
        </authorList>
    </citation>
    <scope>NUCLEOTIDE SEQUENCE</scope>
</reference>
<comment type="caution">
    <text evidence="2">The sequence shown here is derived from an EMBL/GenBank/DDBJ whole genome shotgun (WGS) entry which is preliminary data.</text>
</comment>
<protein>
    <submittedName>
        <fullName evidence="2">Uncharacterized protein</fullName>
    </submittedName>
</protein>
<evidence type="ECO:0000256" key="1">
    <source>
        <dbReference type="SAM" id="Phobius"/>
    </source>
</evidence>
<accession>T0YD41</accession>
<reference evidence="2" key="1">
    <citation type="submission" date="2013-08" db="EMBL/GenBank/DDBJ databases">
        <authorList>
            <person name="Mendez C."/>
            <person name="Richter M."/>
            <person name="Ferrer M."/>
            <person name="Sanchez J."/>
        </authorList>
    </citation>
    <scope>NUCLEOTIDE SEQUENCE</scope>
</reference>
<proteinExistence type="predicted"/>
<keyword evidence="1" id="KW-0812">Transmembrane</keyword>
<evidence type="ECO:0000313" key="2">
    <source>
        <dbReference type="EMBL" id="EQD33196.1"/>
    </source>
</evidence>